<protein>
    <submittedName>
        <fullName evidence="2">Phosphotransferase family enzyme</fullName>
    </submittedName>
</protein>
<keyword evidence="3" id="KW-1185">Reference proteome</keyword>
<dbReference type="Pfam" id="PF01636">
    <property type="entry name" value="APH"/>
    <property type="match status" value="1"/>
</dbReference>
<comment type="caution">
    <text evidence="2">The sequence shown here is derived from an EMBL/GenBank/DDBJ whole genome shotgun (WGS) entry which is preliminary data.</text>
</comment>
<dbReference type="AlphaFoldDB" id="A0A495X4Z1"/>
<sequence>MDREILSGGMTTVVRIGRTVRRPVRAWSEAVQWLLAGLAAAQVRGVPRWHGVDDEGREVLDFLPGEAGGAYGGPETALVSAAKLLRRVHDATAGLPDKTSRPWQLAAVEPVEVVCHGDFAPYNCVFRDGETTGVFDFDTAHPGPRSWDLAYAVYRFAGLSTVAGYEPADQAARARLFLDSYGRTRGERLDVVDALVPRLLALVHFMRTGAANGDPNFARHIEEGHADLYLRDADHITAHRELWDRVVVGHRVPANRP</sequence>
<dbReference type="InterPro" id="IPR011009">
    <property type="entry name" value="Kinase-like_dom_sf"/>
</dbReference>
<organism evidence="2 3">
    <name type="scientific">Saccharothrix variisporea</name>
    <dbReference type="NCBI Taxonomy" id="543527"/>
    <lineage>
        <taxon>Bacteria</taxon>
        <taxon>Bacillati</taxon>
        <taxon>Actinomycetota</taxon>
        <taxon>Actinomycetes</taxon>
        <taxon>Pseudonocardiales</taxon>
        <taxon>Pseudonocardiaceae</taxon>
        <taxon>Saccharothrix</taxon>
    </lineage>
</organism>
<dbReference type="SUPFAM" id="SSF56112">
    <property type="entry name" value="Protein kinase-like (PK-like)"/>
    <property type="match status" value="1"/>
</dbReference>
<accession>A0A495X4Z1</accession>
<name>A0A495X4Z1_9PSEU</name>
<dbReference type="EMBL" id="RBXR01000001">
    <property type="protein sequence ID" value="RKT68997.1"/>
    <property type="molecule type" value="Genomic_DNA"/>
</dbReference>
<dbReference type="Gene3D" id="3.90.1200.10">
    <property type="match status" value="1"/>
</dbReference>
<reference evidence="2 3" key="1">
    <citation type="submission" date="2018-10" db="EMBL/GenBank/DDBJ databases">
        <title>Sequencing the genomes of 1000 actinobacteria strains.</title>
        <authorList>
            <person name="Klenk H.-P."/>
        </authorList>
    </citation>
    <scope>NUCLEOTIDE SEQUENCE [LARGE SCALE GENOMIC DNA]</scope>
    <source>
        <strain evidence="2 3">DSM 43911</strain>
    </source>
</reference>
<proteinExistence type="predicted"/>
<gene>
    <name evidence="2" type="ORF">DFJ66_2190</name>
</gene>
<dbReference type="Proteomes" id="UP000272729">
    <property type="component" value="Unassembled WGS sequence"/>
</dbReference>
<evidence type="ECO:0000313" key="3">
    <source>
        <dbReference type="Proteomes" id="UP000272729"/>
    </source>
</evidence>
<keyword evidence="2" id="KW-0808">Transferase</keyword>
<dbReference type="GO" id="GO:0016740">
    <property type="term" value="F:transferase activity"/>
    <property type="evidence" value="ECO:0007669"/>
    <property type="project" value="UniProtKB-KW"/>
</dbReference>
<evidence type="ECO:0000313" key="2">
    <source>
        <dbReference type="EMBL" id="RKT68997.1"/>
    </source>
</evidence>
<feature type="domain" description="Aminoglycoside phosphotransferase" evidence="1">
    <location>
        <begin position="109"/>
        <end position="157"/>
    </location>
</feature>
<evidence type="ECO:0000259" key="1">
    <source>
        <dbReference type="Pfam" id="PF01636"/>
    </source>
</evidence>
<dbReference type="InterPro" id="IPR002575">
    <property type="entry name" value="Aminoglycoside_PTrfase"/>
</dbReference>